<accession>A0A8H5HM11</accession>
<evidence type="ECO:0000313" key="3">
    <source>
        <dbReference type="Proteomes" id="UP000518752"/>
    </source>
</evidence>
<dbReference type="Proteomes" id="UP000518752">
    <property type="component" value="Unassembled WGS sequence"/>
</dbReference>
<gene>
    <name evidence="2" type="ORF">D9757_006784</name>
</gene>
<organism evidence="2 3">
    <name type="scientific">Collybiopsis confluens</name>
    <dbReference type="NCBI Taxonomy" id="2823264"/>
    <lineage>
        <taxon>Eukaryota</taxon>
        <taxon>Fungi</taxon>
        <taxon>Dikarya</taxon>
        <taxon>Basidiomycota</taxon>
        <taxon>Agaricomycotina</taxon>
        <taxon>Agaricomycetes</taxon>
        <taxon>Agaricomycetidae</taxon>
        <taxon>Agaricales</taxon>
        <taxon>Marasmiineae</taxon>
        <taxon>Omphalotaceae</taxon>
        <taxon>Collybiopsis</taxon>
    </lineage>
</organism>
<evidence type="ECO:0000313" key="2">
    <source>
        <dbReference type="EMBL" id="KAF5385609.1"/>
    </source>
</evidence>
<keyword evidence="3" id="KW-1185">Reference proteome</keyword>
<feature type="compositionally biased region" description="Basic and acidic residues" evidence="1">
    <location>
        <begin position="308"/>
        <end position="317"/>
    </location>
</feature>
<dbReference type="EMBL" id="JAACJN010000039">
    <property type="protein sequence ID" value="KAF5385609.1"/>
    <property type="molecule type" value="Genomic_DNA"/>
</dbReference>
<name>A0A8H5HM11_9AGAR</name>
<feature type="compositionally biased region" description="Polar residues" evidence="1">
    <location>
        <begin position="270"/>
        <end position="288"/>
    </location>
</feature>
<feature type="compositionally biased region" description="Basic and acidic residues" evidence="1">
    <location>
        <begin position="355"/>
        <end position="364"/>
    </location>
</feature>
<feature type="region of interest" description="Disordered" evidence="1">
    <location>
        <begin position="355"/>
        <end position="378"/>
    </location>
</feature>
<feature type="region of interest" description="Disordered" evidence="1">
    <location>
        <begin position="249"/>
        <end position="317"/>
    </location>
</feature>
<comment type="caution">
    <text evidence="2">The sequence shown here is derived from an EMBL/GenBank/DDBJ whole genome shotgun (WGS) entry which is preliminary data.</text>
</comment>
<proteinExistence type="predicted"/>
<dbReference type="OrthoDB" id="3017535at2759"/>
<reference evidence="2 3" key="1">
    <citation type="journal article" date="2020" name="ISME J.">
        <title>Uncovering the hidden diversity of litter-decomposition mechanisms in mushroom-forming fungi.</title>
        <authorList>
            <person name="Floudas D."/>
            <person name="Bentzer J."/>
            <person name="Ahren D."/>
            <person name="Johansson T."/>
            <person name="Persson P."/>
            <person name="Tunlid A."/>
        </authorList>
    </citation>
    <scope>NUCLEOTIDE SEQUENCE [LARGE SCALE GENOMIC DNA]</scope>
    <source>
        <strain evidence="2 3">CBS 406.79</strain>
    </source>
</reference>
<sequence length="378" mass="42833">MLKTEQIECWIATCSRSDPRENPEQLQCGPSTTEIDKNGTIIISASIRLPSTGFANDRDYDMYWRTIDPLSLWCTIMSKRPAGRNATLEAKGWMCQSQPETQSCSTLNWREKKLLRPYGITKSCRMGSIRLEIQRINENVNSRWHNGKDEIIMDMLDEDLRRPWLVFEFDFEREQDDTLGCIVFNLGGSTSTASFTSREKRKRRTRLSFVQDSISTFIVRVKRPKVGNSTESPIRVESNSPVLTHLHLPSTFRNATPGPSSSSVAHESSNEPNLSQSAATTLVISTGDSRTDSQSEDKGRGLANHNESSGDHRMSPAEVSRKKLLARLKSQYNNLDEKVKRVKQENAEIAELKKQIKAKEKEYEQANQDIDEESVSAP</sequence>
<feature type="compositionally biased region" description="Acidic residues" evidence="1">
    <location>
        <begin position="369"/>
        <end position="378"/>
    </location>
</feature>
<dbReference type="AlphaFoldDB" id="A0A8H5HM11"/>
<feature type="compositionally biased region" description="Basic and acidic residues" evidence="1">
    <location>
        <begin position="289"/>
        <end position="300"/>
    </location>
</feature>
<protein>
    <submittedName>
        <fullName evidence="2">Uncharacterized protein</fullName>
    </submittedName>
</protein>
<evidence type="ECO:0000256" key="1">
    <source>
        <dbReference type="SAM" id="MobiDB-lite"/>
    </source>
</evidence>